<keyword evidence="2" id="KW-1185">Reference proteome</keyword>
<dbReference type="AlphaFoldDB" id="A0A5B7CZB0"/>
<accession>A0A5B7CZB0</accession>
<evidence type="ECO:0000313" key="1">
    <source>
        <dbReference type="EMBL" id="MPC12783.1"/>
    </source>
</evidence>
<sequence length="107" mass="12442">MTQTKVMKQRYLSYQEIQLRQYQTLNLQTAISLSTKLVRTVSGPRLFCAFASDPTREAPPSASWSLFDDEYSGVWTSKVDHILKPLLSHLQHFPDSSLNNTMFLRFW</sequence>
<dbReference type="Proteomes" id="UP000324222">
    <property type="component" value="Unassembled WGS sequence"/>
</dbReference>
<protein>
    <submittedName>
        <fullName evidence="1">Uncharacterized protein</fullName>
    </submittedName>
</protein>
<evidence type="ECO:0000313" key="2">
    <source>
        <dbReference type="Proteomes" id="UP000324222"/>
    </source>
</evidence>
<dbReference type="EMBL" id="VSRR010000236">
    <property type="protein sequence ID" value="MPC12783.1"/>
    <property type="molecule type" value="Genomic_DNA"/>
</dbReference>
<proteinExistence type="predicted"/>
<organism evidence="1 2">
    <name type="scientific">Portunus trituberculatus</name>
    <name type="common">Swimming crab</name>
    <name type="synonym">Neptunus trituberculatus</name>
    <dbReference type="NCBI Taxonomy" id="210409"/>
    <lineage>
        <taxon>Eukaryota</taxon>
        <taxon>Metazoa</taxon>
        <taxon>Ecdysozoa</taxon>
        <taxon>Arthropoda</taxon>
        <taxon>Crustacea</taxon>
        <taxon>Multicrustacea</taxon>
        <taxon>Malacostraca</taxon>
        <taxon>Eumalacostraca</taxon>
        <taxon>Eucarida</taxon>
        <taxon>Decapoda</taxon>
        <taxon>Pleocyemata</taxon>
        <taxon>Brachyura</taxon>
        <taxon>Eubrachyura</taxon>
        <taxon>Portunoidea</taxon>
        <taxon>Portunidae</taxon>
        <taxon>Portuninae</taxon>
        <taxon>Portunus</taxon>
    </lineage>
</organism>
<gene>
    <name evidence="1" type="ORF">E2C01_005491</name>
</gene>
<name>A0A5B7CZB0_PORTR</name>
<reference evidence="1 2" key="1">
    <citation type="submission" date="2019-05" db="EMBL/GenBank/DDBJ databases">
        <title>Another draft genome of Portunus trituberculatus and its Hox gene families provides insights of decapod evolution.</title>
        <authorList>
            <person name="Jeong J.-H."/>
            <person name="Song I."/>
            <person name="Kim S."/>
            <person name="Choi T."/>
            <person name="Kim D."/>
            <person name="Ryu S."/>
            <person name="Kim W."/>
        </authorList>
    </citation>
    <scope>NUCLEOTIDE SEQUENCE [LARGE SCALE GENOMIC DNA]</scope>
    <source>
        <tissue evidence="1">Muscle</tissue>
    </source>
</reference>
<comment type="caution">
    <text evidence="1">The sequence shown here is derived from an EMBL/GenBank/DDBJ whole genome shotgun (WGS) entry which is preliminary data.</text>
</comment>